<evidence type="ECO:0000256" key="2">
    <source>
        <dbReference type="ARBA" id="ARBA00023015"/>
    </source>
</evidence>
<name>A0ABV9EIW7_9ACTN</name>
<dbReference type="InterPro" id="IPR036388">
    <property type="entry name" value="WH-like_DNA-bd_sf"/>
</dbReference>
<dbReference type="InterPro" id="IPR007627">
    <property type="entry name" value="RNA_pol_sigma70_r2"/>
</dbReference>
<feature type="domain" description="RNA polymerase sigma-70 region 2" evidence="6">
    <location>
        <begin position="27"/>
        <end position="90"/>
    </location>
</feature>
<dbReference type="NCBIfam" id="TIGR02937">
    <property type="entry name" value="sigma70-ECF"/>
    <property type="match status" value="1"/>
</dbReference>
<protein>
    <submittedName>
        <fullName evidence="8">RNA polymerase sigma factor</fullName>
    </submittedName>
</protein>
<dbReference type="Pfam" id="PF04542">
    <property type="entry name" value="Sigma70_r2"/>
    <property type="match status" value="1"/>
</dbReference>
<organism evidence="8 9">
    <name type="scientific">Sphaerisporangium corydalis</name>
    <dbReference type="NCBI Taxonomy" id="1441875"/>
    <lineage>
        <taxon>Bacteria</taxon>
        <taxon>Bacillati</taxon>
        <taxon>Actinomycetota</taxon>
        <taxon>Actinomycetes</taxon>
        <taxon>Streptosporangiales</taxon>
        <taxon>Streptosporangiaceae</taxon>
        <taxon>Sphaerisporangium</taxon>
    </lineage>
</organism>
<dbReference type="PANTHER" id="PTHR43133:SF8">
    <property type="entry name" value="RNA POLYMERASE SIGMA FACTOR HI_1459-RELATED"/>
    <property type="match status" value="1"/>
</dbReference>
<dbReference type="CDD" id="cd06171">
    <property type="entry name" value="Sigma70_r4"/>
    <property type="match status" value="1"/>
</dbReference>
<dbReference type="Gene3D" id="1.10.1740.10">
    <property type="match status" value="1"/>
</dbReference>
<evidence type="ECO:0000313" key="8">
    <source>
        <dbReference type="EMBL" id="MFC4589485.1"/>
    </source>
</evidence>
<keyword evidence="4" id="KW-0238">DNA-binding</keyword>
<accession>A0ABV9EIW7</accession>
<feature type="domain" description="RNA polymerase sigma factor 70 region 4 type 2" evidence="7">
    <location>
        <begin position="126"/>
        <end position="176"/>
    </location>
</feature>
<dbReference type="InterPro" id="IPR013324">
    <property type="entry name" value="RNA_pol_sigma_r3/r4-like"/>
</dbReference>
<dbReference type="Gene3D" id="1.10.10.10">
    <property type="entry name" value="Winged helix-like DNA-binding domain superfamily/Winged helix DNA-binding domain"/>
    <property type="match status" value="1"/>
</dbReference>
<evidence type="ECO:0000256" key="5">
    <source>
        <dbReference type="ARBA" id="ARBA00023163"/>
    </source>
</evidence>
<dbReference type="InterPro" id="IPR039425">
    <property type="entry name" value="RNA_pol_sigma-70-like"/>
</dbReference>
<reference evidence="9" key="1">
    <citation type="journal article" date="2019" name="Int. J. Syst. Evol. Microbiol.">
        <title>The Global Catalogue of Microorganisms (GCM) 10K type strain sequencing project: providing services to taxonomists for standard genome sequencing and annotation.</title>
        <authorList>
            <consortium name="The Broad Institute Genomics Platform"/>
            <consortium name="The Broad Institute Genome Sequencing Center for Infectious Disease"/>
            <person name="Wu L."/>
            <person name="Ma J."/>
        </authorList>
    </citation>
    <scope>NUCLEOTIDE SEQUENCE [LARGE SCALE GENOMIC DNA]</scope>
    <source>
        <strain evidence="9">CCUG 49560</strain>
    </source>
</reference>
<dbReference type="SUPFAM" id="SSF88946">
    <property type="entry name" value="Sigma2 domain of RNA polymerase sigma factors"/>
    <property type="match status" value="1"/>
</dbReference>
<dbReference type="InterPro" id="IPR013249">
    <property type="entry name" value="RNA_pol_sigma70_r4_t2"/>
</dbReference>
<keyword evidence="9" id="KW-1185">Reference proteome</keyword>
<evidence type="ECO:0000256" key="3">
    <source>
        <dbReference type="ARBA" id="ARBA00023082"/>
    </source>
</evidence>
<gene>
    <name evidence="8" type="ORF">ACFO8L_25585</name>
</gene>
<dbReference type="SUPFAM" id="SSF88659">
    <property type="entry name" value="Sigma3 and sigma4 domains of RNA polymerase sigma factors"/>
    <property type="match status" value="1"/>
</dbReference>
<comment type="similarity">
    <text evidence="1">Belongs to the sigma-70 factor family. ECF subfamily.</text>
</comment>
<dbReference type="RefSeq" id="WP_262843946.1">
    <property type="nucleotide sequence ID" value="NZ_JANZYP010000023.1"/>
</dbReference>
<evidence type="ECO:0000256" key="4">
    <source>
        <dbReference type="ARBA" id="ARBA00023125"/>
    </source>
</evidence>
<dbReference type="InterPro" id="IPR014284">
    <property type="entry name" value="RNA_pol_sigma-70_dom"/>
</dbReference>
<evidence type="ECO:0000313" key="9">
    <source>
        <dbReference type="Proteomes" id="UP001595891"/>
    </source>
</evidence>
<evidence type="ECO:0000256" key="1">
    <source>
        <dbReference type="ARBA" id="ARBA00010641"/>
    </source>
</evidence>
<keyword evidence="3" id="KW-0731">Sigma factor</keyword>
<evidence type="ECO:0000259" key="6">
    <source>
        <dbReference type="Pfam" id="PF04542"/>
    </source>
</evidence>
<dbReference type="Pfam" id="PF08281">
    <property type="entry name" value="Sigma70_r4_2"/>
    <property type="match status" value="1"/>
</dbReference>
<proteinExistence type="inferred from homology"/>
<dbReference type="PANTHER" id="PTHR43133">
    <property type="entry name" value="RNA POLYMERASE ECF-TYPE SIGMA FACTO"/>
    <property type="match status" value="1"/>
</dbReference>
<sequence length="198" mass="21781">MTAGPGVDEAAEVRLSLAEPERFAVVFEAYFAEIHRYVAARLGAGAAEDVVADVFLSAFRNRSRYDAEQGGVRAWLYGIATHRVSRQRRVEVRALRAMGRQAPQPPAESPENQVLSAVTAQRLRPELARAIASLSERDRDVLLLVALAGLTHQEIAAALDIPYGTVGSRLNRARKKVRAVLGDTNPMYRTHLDLPREA</sequence>
<keyword evidence="5" id="KW-0804">Transcription</keyword>
<dbReference type="EMBL" id="JBHSFN010000016">
    <property type="protein sequence ID" value="MFC4589485.1"/>
    <property type="molecule type" value="Genomic_DNA"/>
</dbReference>
<keyword evidence="2" id="KW-0805">Transcription regulation</keyword>
<dbReference type="InterPro" id="IPR013325">
    <property type="entry name" value="RNA_pol_sigma_r2"/>
</dbReference>
<dbReference type="Proteomes" id="UP001595891">
    <property type="component" value="Unassembled WGS sequence"/>
</dbReference>
<comment type="caution">
    <text evidence="8">The sequence shown here is derived from an EMBL/GenBank/DDBJ whole genome shotgun (WGS) entry which is preliminary data.</text>
</comment>
<evidence type="ECO:0000259" key="7">
    <source>
        <dbReference type="Pfam" id="PF08281"/>
    </source>
</evidence>